<evidence type="ECO:0000259" key="8">
    <source>
        <dbReference type="PROSITE" id="PS50835"/>
    </source>
</evidence>
<name>A0A9D3M0P6_ANGAN</name>
<sequence length="450" mass="48483">MGRSVSLFLLLAAHLTGVAIGQTLEKIVRTLGDTVSLPCHGIPSNGTLPVVQWLKDGGIAASRNLSSVLSPSGNMHFSISDQGNLTITGLLLSDEGIYRCSDYVLNRTTEKQTHIQLLIVSGPTDVSTDVKPAAALPNGTLFVQKDSTISFNCSSESYPSQVLSWVFQGSLLSSGNKSSLEFSIPSIQPTNQGMYSCISQNALSNQTASKSTSLLVYYAPDRHPECYCNAGNDSLQLLLHCSWPGSYPLPMLHWEAQLDARGTKQSILNVSVTAESLEVTLNRSQLYNGQTVECKAHNQVLNSEAKFCSITLRAPFPQGDPMVTVVEGRNVTLTCSESSSLPPAKTTWRRKISQEEIVPGTKYVVSELGPAFSLQIVNVTKEDEGPYFCRSENPLMVQELEVYLTVKSSESYAGGVVGAFIAALIIGIGIAIGTSAYRNRDRICLGGDFG</sequence>
<dbReference type="PANTHER" id="PTHR11640">
    <property type="entry name" value="NEPHRIN"/>
    <property type="match status" value="1"/>
</dbReference>
<dbReference type="SMART" id="SM00408">
    <property type="entry name" value="IGc2"/>
    <property type="match status" value="3"/>
</dbReference>
<keyword evidence="6" id="KW-0812">Transmembrane</keyword>
<dbReference type="GO" id="GO:0098609">
    <property type="term" value="P:cell-cell adhesion"/>
    <property type="evidence" value="ECO:0007669"/>
    <property type="project" value="TreeGrafter"/>
</dbReference>
<dbReference type="Gene3D" id="2.60.40.10">
    <property type="entry name" value="Immunoglobulins"/>
    <property type="match status" value="4"/>
</dbReference>
<organism evidence="9 10">
    <name type="scientific">Anguilla anguilla</name>
    <name type="common">European freshwater eel</name>
    <name type="synonym">Muraena anguilla</name>
    <dbReference type="NCBI Taxonomy" id="7936"/>
    <lineage>
        <taxon>Eukaryota</taxon>
        <taxon>Metazoa</taxon>
        <taxon>Chordata</taxon>
        <taxon>Craniata</taxon>
        <taxon>Vertebrata</taxon>
        <taxon>Euteleostomi</taxon>
        <taxon>Actinopterygii</taxon>
        <taxon>Neopterygii</taxon>
        <taxon>Teleostei</taxon>
        <taxon>Anguilliformes</taxon>
        <taxon>Anguillidae</taxon>
        <taxon>Anguilla</taxon>
    </lineage>
</organism>
<evidence type="ECO:0000256" key="1">
    <source>
        <dbReference type="ARBA" id="ARBA00004479"/>
    </source>
</evidence>
<keyword evidence="2 6" id="KW-0472">Membrane</keyword>
<dbReference type="Pfam" id="PF00047">
    <property type="entry name" value="ig"/>
    <property type="match status" value="1"/>
</dbReference>
<dbReference type="InterPro" id="IPR036179">
    <property type="entry name" value="Ig-like_dom_sf"/>
</dbReference>
<comment type="caution">
    <text evidence="9">The sequence shown here is derived from an EMBL/GenBank/DDBJ whole genome shotgun (WGS) entry which is preliminary data.</text>
</comment>
<reference evidence="9" key="1">
    <citation type="submission" date="2021-01" db="EMBL/GenBank/DDBJ databases">
        <title>A chromosome-scale assembly of European eel, Anguilla anguilla.</title>
        <authorList>
            <person name="Henkel C."/>
            <person name="Jong-Raadsen S.A."/>
            <person name="Dufour S."/>
            <person name="Weltzien F.-A."/>
            <person name="Palstra A.P."/>
            <person name="Pelster B."/>
            <person name="Spaink H.P."/>
            <person name="Van Den Thillart G.E."/>
            <person name="Jansen H."/>
            <person name="Zahm M."/>
            <person name="Klopp C."/>
            <person name="Cedric C."/>
            <person name="Louis A."/>
            <person name="Berthelot C."/>
            <person name="Parey E."/>
            <person name="Roest Crollius H."/>
            <person name="Montfort J."/>
            <person name="Robinson-Rechavi M."/>
            <person name="Bucao C."/>
            <person name="Bouchez O."/>
            <person name="Gislard M."/>
            <person name="Lluch J."/>
            <person name="Milhes M."/>
            <person name="Lampietro C."/>
            <person name="Lopez Roques C."/>
            <person name="Donnadieu C."/>
            <person name="Braasch I."/>
            <person name="Desvignes T."/>
            <person name="Postlethwait J."/>
            <person name="Bobe J."/>
            <person name="Guiguen Y."/>
            <person name="Dirks R."/>
        </authorList>
    </citation>
    <scope>NUCLEOTIDE SEQUENCE</scope>
    <source>
        <strain evidence="9">Tag_6206</strain>
        <tissue evidence="9">Liver</tissue>
    </source>
</reference>
<dbReference type="SMART" id="SM00409">
    <property type="entry name" value="IG"/>
    <property type="match status" value="3"/>
</dbReference>
<feature type="transmembrane region" description="Helical" evidence="6">
    <location>
        <begin position="412"/>
        <end position="432"/>
    </location>
</feature>
<dbReference type="InterPro" id="IPR013783">
    <property type="entry name" value="Ig-like_fold"/>
</dbReference>
<dbReference type="EMBL" id="JAFIRN010000010">
    <property type="protein sequence ID" value="KAG5840422.1"/>
    <property type="molecule type" value="Genomic_DNA"/>
</dbReference>
<dbReference type="InterPro" id="IPR003598">
    <property type="entry name" value="Ig_sub2"/>
</dbReference>
<dbReference type="InterPro" id="IPR013151">
    <property type="entry name" value="Immunoglobulin_dom"/>
</dbReference>
<keyword evidence="5" id="KW-0393">Immunoglobulin domain</keyword>
<evidence type="ECO:0000256" key="3">
    <source>
        <dbReference type="ARBA" id="ARBA00023157"/>
    </source>
</evidence>
<evidence type="ECO:0000256" key="5">
    <source>
        <dbReference type="ARBA" id="ARBA00023319"/>
    </source>
</evidence>
<dbReference type="AlphaFoldDB" id="A0A9D3M0P6"/>
<dbReference type="InterPro" id="IPR051275">
    <property type="entry name" value="Cell_adhesion_signaling"/>
</dbReference>
<accession>A0A9D3M0P6</accession>
<dbReference type="Pfam" id="PF13927">
    <property type="entry name" value="Ig_3"/>
    <property type="match status" value="2"/>
</dbReference>
<keyword evidence="7" id="KW-0732">Signal</keyword>
<dbReference type="GO" id="GO:0005886">
    <property type="term" value="C:plasma membrane"/>
    <property type="evidence" value="ECO:0007669"/>
    <property type="project" value="TreeGrafter"/>
</dbReference>
<protein>
    <recommendedName>
        <fullName evidence="8">Ig-like domain-containing protein</fullName>
    </recommendedName>
</protein>
<feature type="domain" description="Ig-like" evidence="8">
    <location>
        <begin position="32"/>
        <end position="100"/>
    </location>
</feature>
<evidence type="ECO:0000256" key="6">
    <source>
        <dbReference type="SAM" id="Phobius"/>
    </source>
</evidence>
<dbReference type="SUPFAM" id="SSF48726">
    <property type="entry name" value="Immunoglobulin"/>
    <property type="match status" value="3"/>
</dbReference>
<feature type="chain" id="PRO_5038561635" description="Ig-like domain-containing protein" evidence="7">
    <location>
        <begin position="22"/>
        <end position="450"/>
    </location>
</feature>
<keyword evidence="4" id="KW-0325">Glycoprotein</keyword>
<feature type="domain" description="Ig-like" evidence="8">
    <location>
        <begin position="317"/>
        <end position="405"/>
    </location>
</feature>
<dbReference type="GO" id="GO:0005911">
    <property type="term" value="C:cell-cell junction"/>
    <property type="evidence" value="ECO:0007669"/>
    <property type="project" value="TreeGrafter"/>
</dbReference>
<dbReference type="GO" id="GO:0050839">
    <property type="term" value="F:cell adhesion molecule binding"/>
    <property type="evidence" value="ECO:0007669"/>
    <property type="project" value="TreeGrafter"/>
</dbReference>
<dbReference type="InterPro" id="IPR007110">
    <property type="entry name" value="Ig-like_dom"/>
</dbReference>
<comment type="subcellular location">
    <subcellularLocation>
        <location evidence="1">Membrane</location>
        <topology evidence="1">Single-pass type I membrane protein</topology>
    </subcellularLocation>
</comment>
<evidence type="ECO:0000256" key="7">
    <source>
        <dbReference type="SAM" id="SignalP"/>
    </source>
</evidence>
<evidence type="ECO:0000256" key="2">
    <source>
        <dbReference type="ARBA" id="ARBA00023136"/>
    </source>
</evidence>
<feature type="domain" description="Ig-like" evidence="8">
    <location>
        <begin position="132"/>
        <end position="213"/>
    </location>
</feature>
<proteinExistence type="predicted"/>
<dbReference type="PANTHER" id="PTHR11640:SF157">
    <property type="entry name" value="V-SET AND IMMUNOGLOBULIN DOMAIN-CONTAINING PROTEIN 10"/>
    <property type="match status" value="1"/>
</dbReference>
<feature type="signal peptide" evidence="7">
    <location>
        <begin position="1"/>
        <end position="21"/>
    </location>
</feature>
<evidence type="ECO:0000313" key="9">
    <source>
        <dbReference type="EMBL" id="KAG5840422.1"/>
    </source>
</evidence>
<keyword evidence="6" id="KW-1133">Transmembrane helix</keyword>
<evidence type="ECO:0000313" key="10">
    <source>
        <dbReference type="Proteomes" id="UP001044222"/>
    </source>
</evidence>
<keyword evidence="10" id="KW-1185">Reference proteome</keyword>
<keyword evidence="3" id="KW-1015">Disulfide bond</keyword>
<gene>
    <name evidence="9" type="ORF">ANANG_G00188650</name>
</gene>
<dbReference type="Proteomes" id="UP001044222">
    <property type="component" value="Chromosome 10"/>
</dbReference>
<evidence type="ECO:0000256" key="4">
    <source>
        <dbReference type="ARBA" id="ARBA00023180"/>
    </source>
</evidence>
<dbReference type="InterPro" id="IPR003599">
    <property type="entry name" value="Ig_sub"/>
</dbReference>
<dbReference type="PROSITE" id="PS50835">
    <property type="entry name" value="IG_LIKE"/>
    <property type="match status" value="3"/>
</dbReference>